<name>A0A9P3GGV9_9APHY</name>
<organism evidence="1 2">
    <name type="scientific">Phanerochaete sordida</name>
    <dbReference type="NCBI Taxonomy" id="48140"/>
    <lineage>
        <taxon>Eukaryota</taxon>
        <taxon>Fungi</taxon>
        <taxon>Dikarya</taxon>
        <taxon>Basidiomycota</taxon>
        <taxon>Agaricomycotina</taxon>
        <taxon>Agaricomycetes</taxon>
        <taxon>Polyporales</taxon>
        <taxon>Phanerochaetaceae</taxon>
        <taxon>Phanerochaete</taxon>
    </lineage>
</organism>
<keyword evidence="2" id="KW-1185">Reference proteome</keyword>
<protein>
    <submittedName>
        <fullName evidence="1">Uncharacterized protein</fullName>
    </submittedName>
</protein>
<comment type="caution">
    <text evidence="1">The sequence shown here is derived from an EMBL/GenBank/DDBJ whole genome shotgun (WGS) entry which is preliminary data.</text>
</comment>
<reference evidence="1 2" key="1">
    <citation type="submission" date="2021-08" db="EMBL/GenBank/DDBJ databases">
        <title>Draft Genome Sequence of Phanerochaete sordida strain YK-624.</title>
        <authorList>
            <person name="Mori T."/>
            <person name="Dohra H."/>
            <person name="Suzuki T."/>
            <person name="Kawagishi H."/>
            <person name="Hirai H."/>
        </authorList>
    </citation>
    <scope>NUCLEOTIDE SEQUENCE [LARGE SCALE GENOMIC DNA]</scope>
    <source>
        <strain evidence="1 2">YK-624</strain>
    </source>
</reference>
<accession>A0A9P3GGV9</accession>
<gene>
    <name evidence="1" type="ORF">PsYK624_095680</name>
</gene>
<evidence type="ECO:0000313" key="2">
    <source>
        <dbReference type="Proteomes" id="UP000703269"/>
    </source>
</evidence>
<dbReference type="EMBL" id="BPQB01000032">
    <property type="protein sequence ID" value="GJE93409.1"/>
    <property type="molecule type" value="Genomic_DNA"/>
</dbReference>
<evidence type="ECO:0000313" key="1">
    <source>
        <dbReference type="EMBL" id="GJE93409.1"/>
    </source>
</evidence>
<dbReference type="AlphaFoldDB" id="A0A9P3GGV9"/>
<dbReference type="Proteomes" id="UP000703269">
    <property type="component" value="Unassembled WGS sequence"/>
</dbReference>
<proteinExistence type="predicted"/>
<sequence length="93" mass="10835">MLSIRYTFLSVSARGPKVNGIVYSIGGFNQPSGLMCYDLDLRLHGSQSIDFCSRTGCSAVDVYRLELHGREVKRLVTRRRRWSQRRRQDRKAW</sequence>